<evidence type="ECO:0000256" key="3">
    <source>
        <dbReference type="ARBA" id="ARBA00022989"/>
    </source>
</evidence>
<evidence type="ECO:0000259" key="6">
    <source>
        <dbReference type="Pfam" id="PF04116"/>
    </source>
</evidence>
<dbReference type="InterPro" id="IPR006694">
    <property type="entry name" value="Fatty_acid_hydroxylase"/>
</dbReference>
<evidence type="ECO:0000256" key="2">
    <source>
        <dbReference type="ARBA" id="ARBA00022692"/>
    </source>
</evidence>
<evidence type="ECO:0000256" key="4">
    <source>
        <dbReference type="ARBA" id="ARBA00023136"/>
    </source>
</evidence>
<accession>A0A9W7ADM6</accession>
<keyword evidence="2 5" id="KW-0812">Transmembrane</keyword>
<comment type="subcellular location">
    <subcellularLocation>
        <location evidence="1">Membrane</location>
    </subcellularLocation>
</comment>
<keyword evidence="3 5" id="KW-1133">Transmembrane helix</keyword>
<feature type="domain" description="Fatty acid hydroxylase" evidence="6">
    <location>
        <begin position="186"/>
        <end position="319"/>
    </location>
</feature>
<keyword evidence="4 5" id="KW-0472">Membrane</keyword>
<dbReference type="GO" id="GO:0016020">
    <property type="term" value="C:membrane"/>
    <property type="evidence" value="ECO:0007669"/>
    <property type="project" value="UniProtKB-SubCell"/>
</dbReference>
<gene>
    <name evidence="7" type="ORF">TrST_g7270</name>
</gene>
<evidence type="ECO:0000256" key="5">
    <source>
        <dbReference type="SAM" id="Phobius"/>
    </source>
</evidence>
<evidence type="ECO:0000313" key="8">
    <source>
        <dbReference type="Proteomes" id="UP001165085"/>
    </source>
</evidence>
<dbReference type="OrthoDB" id="408954at2759"/>
<reference evidence="8" key="1">
    <citation type="journal article" date="2023" name="Commun. Biol.">
        <title>Genome analysis of Parmales, the sister group of diatoms, reveals the evolutionary specialization of diatoms from phago-mixotrophs to photoautotrophs.</title>
        <authorList>
            <person name="Ban H."/>
            <person name="Sato S."/>
            <person name="Yoshikawa S."/>
            <person name="Yamada K."/>
            <person name="Nakamura Y."/>
            <person name="Ichinomiya M."/>
            <person name="Sato N."/>
            <person name="Blanc-Mathieu R."/>
            <person name="Endo H."/>
            <person name="Kuwata A."/>
            <person name="Ogata H."/>
        </authorList>
    </citation>
    <scope>NUCLEOTIDE SEQUENCE [LARGE SCALE GENOMIC DNA]</scope>
    <source>
        <strain evidence="8">NIES 3701</strain>
    </source>
</reference>
<dbReference type="InterPro" id="IPR050307">
    <property type="entry name" value="Sterol_Desaturase_Related"/>
</dbReference>
<dbReference type="GO" id="GO:0016491">
    <property type="term" value="F:oxidoreductase activity"/>
    <property type="evidence" value="ECO:0007669"/>
    <property type="project" value="InterPro"/>
</dbReference>
<feature type="transmembrane region" description="Helical" evidence="5">
    <location>
        <begin position="12"/>
        <end position="31"/>
    </location>
</feature>
<organism evidence="7 8">
    <name type="scientific">Triparma strigata</name>
    <dbReference type="NCBI Taxonomy" id="1606541"/>
    <lineage>
        <taxon>Eukaryota</taxon>
        <taxon>Sar</taxon>
        <taxon>Stramenopiles</taxon>
        <taxon>Ochrophyta</taxon>
        <taxon>Bolidophyceae</taxon>
        <taxon>Parmales</taxon>
        <taxon>Triparmaceae</taxon>
        <taxon>Triparma</taxon>
    </lineage>
</organism>
<feature type="transmembrane region" description="Helical" evidence="5">
    <location>
        <begin position="60"/>
        <end position="78"/>
    </location>
</feature>
<comment type="caution">
    <text evidence="7">The sequence shown here is derived from an EMBL/GenBank/DDBJ whole genome shotgun (WGS) entry which is preliminary data.</text>
</comment>
<protein>
    <recommendedName>
        <fullName evidence="6">Fatty acid hydroxylase domain-containing protein</fullName>
    </recommendedName>
</protein>
<name>A0A9W7ADM6_9STRA</name>
<evidence type="ECO:0000313" key="7">
    <source>
        <dbReference type="EMBL" id="GMH70049.1"/>
    </source>
</evidence>
<dbReference type="GO" id="GO:0008610">
    <property type="term" value="P:lipid biosynthetic process"/>
    <property type="evidence" value="ECO:0007669"/>
    <property type="project" value="InterPro"/>
</dbReference>
<dbReference type="AlphaFoldDB" id="A0A9W7ADM6"/>
<evidence type="ECO:0000256" key="1">
    <source>
        <dbReference type="ARBA" id="ARBA00004370"/>
    </source>
</evidence>
<proteinExistence type="predicted"/>
<dbReference type="EMBL" id="BRXY01000137">
    <property type="protein sequence ID" value="GMH70049.1"/>
    <property type="molecule type" value="Genomic_DNA"/>
</dbReference>
<keyword evidence="8" id="KW-1185">Reference proteome</keyword>
<sequence length="331" mass="38284">MKPFVTSSHPPYYCYFFTTKLLTFSLLYVAFLSTRFLLLPSLPDATTVLAMLYSTLKRTLVTSAFWVSTLAVPLVLTTTELGSQFLQNIDTSPTSNHGLYLGLGTVAFSQFVVILYHSLNLSQKSPKYIQQSTHEPYSFLSAVLKHLTNLEGFVLLTTYLSLYWTSQKMPPSYYTYSPSIPWPSVFLSLLTTDFLQYLLHRFEHVLPSIYKKTHKPHHVYKSPNLFNAFSGSTGDTVLMILVPLFLTSRLIDMNVWGYMCFGSLYSTFLTVIHSEVEHCWDEVFKAWGFGTPEMHHYHHRFFDGNYGHLFMYWDWIGKTAPRNRNMSRKLK</sequence>
<dbReference type="PANTHER" id="PTHR11863">
    <property type="entry name" value="STEROL DESATURASE"/>
    <property type="match status" value="1"/>
</dbReference>
<dbReference type="GO" id="GO:0005506">
    <property type="term" value="F:iron ion binding"/>
    <property type="evidence" value="ECO:0007669"/>
    <property type="project" value="InterPro"/>
</dbReference>
<feature type="transmembrane region" description="Helical" evidence="5">
    <location>
        <begin position="98"/>
        <end position="116"/>
    </location>
</feature>
<dbReference type="Proteomes" id="UP001165085">
    <property type="component" value="Unassembled WGS sequence"/>
</dbReference>
<dbReference type="Pfam" id="PF04116">
    <property type="entry name" value="FA_hydroxylase"/>
    <property type="match status" value="1"/>
</dbReference>